<sequence length="187" mass="20021">MDAADKSQRTRSLDILDEDIPSAPLDSVNELLAPGFLRLKIPVWEKDNSRKGQPSPGGSLRRSKRSQSGSVKGPQAQNSKAARRQKESLHDDVSPTNSVTGSPQMGSPIDVPAKRTPVSSDRASELFLSSTLTKVDSTPPAEAAPRGQRVNSAGRQSDDANLKNVVEDFVTLGPESPPARLEGIQTE</sequence>
<feature type="compositionally biased region" description="Basic and acidic residues" evidence="1">
    <location>
        <begin position="1"/>
        <end position="14"/>
    </location>
</feature>
<reference evidence="2" key="1">
    <citation type="submission" date="2022-10" db="EMBL/GenBank/DDBJ databases">
        <title>Tapping the CABI collections for fungal endophytes: first genome assemblies for Collariella, Neodidymelliopsis, Ascochyta clinopodiicola, Didymella pomorum, Didymosphaeria variabile, Neocosmospora piperis and Neocucurbitaria cava.</title>
        <authorList>
            <person name="Hill R."/>
        </authorList>
    </citation>
    <scope>NUCLEOTIDE SEQUENCE</scope>
    <source>
        <strain evidence="2">IMI 355082</strain>
    </source>
</reference>
<dbReference type="EMBL" id="JAPEVB010000001">
    <property type="protein sequence ID" value="KAJ4396219.1"/>
    <property type="molecule type" value="Genomic_DNA"/>
</dbReference>
<feature type="region of interest" description="Disordered" evidence="1">
    <location>
        <begin position="42"/>
        <end position="161"/>
    </location>
</feature>
<evidence type="ECO:0000313" key="2">
    <source>
        <dbReference type="EMBL" id="KAJ4396219.1"/>
    </source>
</evidence>
<feature type="region of interest" description="Disordered" evidence="1">
    <location>
        <begin position="1"/>
        <end position="28"/>
    </location>
</feature>
<dbReference type="Proteomes" id="UP001140453">
    <property type="component" value="Unassembled WGS sequence"/>
</dbReference>
<evidence type="ECO:0000313" key="3">
    <source>
        <dbReference type="Proteomes" id="UP001140453"/>
    </source>
</evidence>
<feature type="compositionally biased region" description="Basic and acidic residues" evidence="1">
    <location>
        <begin position="84"/>
        <end position="93"/>
    </location>
</feature>
<feature type="compositionally biased region" description="Polar residues" evidence="1">
    <location>
        <begin position="66"/>
        <end position="80"/>
    </location>
</feature>
<name>A0A9W8Z064_9PEZI</name>
<organism evidence="2 3">
    <name type="scientific">Gnomoniopsis smithogilvyi</name>
    <dbReference type="NCBI Taxonomy" id="1191159"/>
    <lineage>
        <taxon>Eukaryota</taxon>
        <taxon>Fungi</taxon>
        <taxon>Dikarya</taxon>
        <taxon>Ascomycota</taxon>
        <taxon>Pezizomycotina</taxon>
        <taxon>Sordariomycetes</taxon>
        <taxon>Sordariomycetidae</taxon>
        <taxon>Diaporthales</taxon>
        <taxon>Gnomoniaceae</taxon>
        <taxon>Gnomoniopsis</taxon>
    </lineage>
</organism>
<dbReference type="AlphaFoldDB" id="A0A9W8Z064"/>
<feature type="compositionally biased region" description="Polar residues" evidence="1">
    <location>
        <begin position="117"/>
        <end position="136"/>
    </location>
</feature>
<accession>A0A9W8Z064</accession>
<proteinExistence type="predicted"/>
<protein>
    <submittedName>
        <fullName evidence="2">Uncharacterized protein</fullName>
    </submittedName>
</protein>
<evidence type="ECO:0000256" key="1">
    <source>
        <dbReference type="SAM" id="MobiDB-lite"/>
    </source>
</evidence>
<comment type="caution">
    <text evidence="2">The sequence shown here is derived from an EMBL/GenBank/DDBJ whole genome shotgun (WGS) entry which is preliminary data.</text>
</comment>
<gene>
    <name evidence="2" type="ORF">N0V93_000438</name>
</gene>
<feature type="compositionally biased region" description="Polar residues" evidence="1">
    <location>
        <begin position="94"/>
        <end position="105"/>
    </location>
</feature>
<keyword evidence="3" id="KW-1185">Reference proteome</keyword>